<feature type="compositionally biased region" description="Basic residues" evidence="1">
    <location>
        <begin position="144"/>
        <end position="163"/>
    </location>
</feature>
<dbReference type="InterPro" id="IPR009548">
    <property type="entry name" value="Prkrip1"/>
</dbReference>
<sequence>MPRYTTSQTYTDGNTQIVALPEPGSRGEGTGSGLGALIAVPRAEGGSKAIVEYKAGEETIKPLDDEDLEVKLRRISEQVPVRISNTSGSSAGSGSGDFHQYRQMRRREQDRLARMEVDYQKRTAEREFLLRREERLRAAEERTAKKRALRQKKKEKKKLKKSRLGPSSAEGHDGTQSASQAADTNHSNDIKDESDGSGGSDDDDLSKEQERLGAPKTQHISERTT</sequence>
<dbReference type="GO" id="GO:0019901">
    <property type="term" value="F:protein kinase binding"/>
    <property type="evidence" value="ECO:0000318"/>
    <property type="project" value="GO_Central"/>
</dbReference>
<dbReference type="AlphaFoldDB" id="A9SVN4"/>
<dbReference type="eggNOG" id="KOG4055">
    <property type="taxonomic scope" value="Eukaryota"/>
</dbReference>
<reference evidence="2 4" key="2">
    <citation type="journal article" date="2018" name="Plant J.">
        <title>The Physcomitrella patens chromosome-scale assembly reveals moss genome structure and evolution.</title>
        <authorList>
            <person name="Lang D."/>
            <person name="Ullrich K.K."/>
            <person name="Murat F."/>
            <person name="Fuchs J."/>
            <person name="Jenkins J."/>
            <person name="Haas F.B."/>
            <person name="Piednoel M."/>
            <person name="Gundlach H."/>
            <person name="Van Bel M."/>
            <person name="Meyberg R."/>
            <person name="Vives C."/>
            <person name="Morata J."/>
            <person name="Symeonidi A."/>
            <person name="Hiss M."/>
            <person name="Muchero W."/>
            <person name="Kamisugi Y."/>
            <person name="Saleh O."/>
            <person name="Blanc G."/>
            <person name="Decker E.L."/>
            <person name="van Gessel N."/>
            <person name="Grimwood J."/>
            <person name="Hayes R.D."/>
            <person name="Graham S.W."/>
            <person name="Gunter L.E."/>
            <person name="McDaniel S.F."/>
            <person name="Hoernstein S.N.W."/>
            <person name="Larsson A."/>
            <person name="Li F.W."/>
            <person name="Perroud P.F."/>
            <person name="Phillips J."/>
            <person name="Ranjan P."/>
            <person name="Rokshar D.S."/>
            <person name="Rothfels C.J."/>
            <person name="Schneider L."/>
            <person name="Shu S."/>
            <person name="Stevenson D.W."/>
            <person name="Thummler F."/>
            <person name="Tillich M."/>
            <person name="Villarreal Aguilar J.C."/>
            <person name="Widiez T."/>
            <person name="Wong G.K."/>
            <person name="Wymore A."/>
            <person name="Zhang Y."/>
            <person name="Zimmer A.D."/>
            <person name="Quatrano R.S."/>
            <person name="Mayer K.F.X."/>
            <person name="Goodstein D."/>
            <person name="Casacuberta J.M."/>
            <person name="Vandepoele K."/>
            <person name="Reski R."/>
            <person name="Cuming A.C."/>
            <person name="Tuskan G.A."/>
            <person name="Maumus F."/>
            <person name="Salse J."/>
            <person name="Schmutz J."/>
            <person name="Rensing S.A."/>
        </authorList>
    </citation>
    <scope>NUCLEOTIDE SEQUENCE [LARGE SCALE GENOMIC DNA]</scope>
    <source>
        <strain evidence="3 4">cv. Gransden 2004</strain>
    </source>
</reference>
<name>A9SVN4_PHYPA</name>
<dbReference type="GO" id="GO:0003725">
    <property type="term" value="F:double-stranded RNA binding"/>
    <property type="evidence" value="ECO:0000318"/>
    <property type="project" value="GO_Central"/>
</dbReference>
<protein>
    <recommendedName>
        <fullName evidence="5">PRKR-interacting protein 1</fullName>
    </recommendedName>
</protein>
<evidence type="ECO:0000256" key="1">
    <source>
        <dbReference type="SAM" id="MobiDB-lite"/>
    </source>
</evidence>
<feature type="compositionally biased region" description="Polar residues" evidence="1">
    <location>
        <begin position="174"/>
        <end position="185"/>
    </location>
</feature>
<evidence type="ECO:0000313" key="2">
    <source>
        <dbReference type="EMBL" id="PNR60260.1"/>
    </source>
</evidence>
<dbReference type="OrthoDB" id="10067079at2759"/>
<dbReference type="Gramene" id="Pp3c2_21780V3.2">
    <property type="protein sequence ID" value="Pp3c2_21780V3.2"/>
    <property type="gene ID" value="Pp3c2_21780"/>
</dbReference>
<feature type="region of interest" description="Disordered" evidence="1">
    <location>
        <begin position="140"/>
        <end position="225"/>
    </location>
</feature>
<dbReference type="Gramene" id="Pp3c2_21780V3.1">
    <property type="protein sequence ID" value="Pp3c2_21780V3.1"/>
    <property type="gene ID" value="Pp3c2_21780"/>
</dbReference>
<dbReference type="Pfam" id="PF06658">
    <property type="entry name" value="DUF1168"/>
    <property type="match status" value="1"/>
</dbReference>
<gene>
    <name evidence="3" type="primary">LOC112295646</name>
    <name evidence="2" type="ORF">PHYPA_003053</name>
</gene>
<dbReference type="GO" id="GO:0004860">
    <property type="term" value="F:protein kinase inhibitor activity"/>
    <property type="evidence" value="ECO:0000318"/>
    <property type="project" value="GO_Central"/>
</dbReference>
<dbReference type="RefSeq" id="XP_024403262.1">
    <property type="nucleotide sequence ID" value="XM_024547494.2"/>
</dbReference>
<dbReference type="KEGG" id="ppp:112295646"/>
<proteinExistence type="predicted"/>
<feature type="compositionally biased region" description="Basic and acidic residues" evidence="1">
    <location>
        <begin position="206"/>
        <end position="225"/>
    </location>
</feature>
<dbReference type="Proteomes" id="UP000006727">
    <property type="component" value="Chromosome 2"/>
</dbReference>
<reference evidence="3" key="3">
    <citation type="submission" date="2020-12" db="UniProtKB">
        <authorList>
            <consortium name="EnsemblPlants"/>
        </authorList>
    </citation>
    <scope>IDENTIFICATION</scope>
</reference>
<dbReference type="PaxDb" id="3218-PP1S125_41V6.1"/>
<dbReference type="PANTHER" id="PTHR13507">
    <property type="entry name" value="PRKR-INTERACTING PROTEIN 1"/>
    <property type="match status" value="1"/>
</dbReference>
<feature type="compositionally biased region" description="Polar residues" evidence="1">
    <location>
        <begin position="1"/>
        <end position="17"/>
    </location>
</feature>
<dbReference type="EnsemblPlants" id="Pp3c2_21780V3.2">
    <property type="protein sequence ID" value="Pp3c2_21780V3.2"/>
    <property type="gene ID" value="Pp3c2_21780"/>
</dbReference>
<keyword evidence="4" id="KW-1185">Reference proteome</keyword>
<dbReference type="EMBL" id="ABEU02000002">
    <property type="protein sequence ID" value="PNR60260.1"/>
    <property type="molecule type" value="Genomic_DNA"/>
</dbReference>
<evidence type="ECO:0000313" key="3">
    <source>
        <dbReference type="EnsemblPlants" id="Pp3c2_21780V3.1"/>
    </source>
</evidence>
<evidence type="ECO:0008006" key="5">
    <source>
        <dbReference type="Google" id="ProtNLM"/>
    </source>
</evidence>
<feature type="region of interest" description="Disordered" evidence="1">
    <location>
        <begin position="80"/>
        <end position="109"/>
    </location>
</feature>
<dbReference type="PANTHER" id="PTHR13507:SF0">
    <property type="entry name" value="PRKR-INTERACTING PROTEIN 1"/>
    <property type="match status" value="1"/>
</dbReference>
<reference evidence="2 4" key="1">
    <citation type="journal article" date="2008" name="Science">
        <title>The Physcomitrella genome reveals evolutionary insights into the conquest of land by plants.</title>
        <authorList>
            <person name="Rensing S."/>
            <person name="Lang D."/>
            <person name="Zimmer A."/>
            <person name="Terry A."/>
            <person name="Salamov A."/>
            <person name="Shapiro H."/>
            <person name="Nishiyama T."/>
            <person name="Perroud P.-F."/>
            <person name="Lindquist E."/>
            <person name="Kamisugi Y."/>
            <person name="Tanahashi T."/>
            <person name="Sakakibara K."/>
            <person name="Fujita T."/>
            <person name="Oishi K."/>
            <person name="Shin-I T."/>
            <person name="Kuroki Y."/>
            <person name="Toyoda A."/>
            <person name="Suzuki Y."/>
            <person name="Hashimoto A."/>
            <person name="Yamaguchi K."/>
            <person name="Sugano A."/>
            <person name="Kohara Y."/>
            <person name="Fujiyama A."/>
            <person name="Anterola A."/>
            <person name="Aoki S."/>
            <person name="Ashton N."/>
            <person name="Barbazuk W.B."/>
            <person name="Barker E."/>
            <person name="Bennetzen J."/>
            <person name="Bezanilla M."/>
            <person name="Blankenship R."/>
            <person name="Cho S.H."/>
            <person name="Dutcher S."/>
            <person name="Estelle M."/>
            <person name="Fawcett J.A."/>
            <person name="Gundlach H."/>
            <person name="Hanada K."/>
            <person name="Heyl A."/>
            <person name="Hicks K.A."/>
            <person name="Hugh J."/>
            <person name="Lohr M."/>
            <person name="Mayer K."/>
            <person name="Melkozernov A."/>
            <person name="Murata T."/>
            <person name="Nelson D."/>
            <person name="Pils B."/>
            <person name="Prigge M."/>
            <person name="Reiss B."/>
            <person name="Renner T."/>
            <person name="Rombauts S."/>
            <person name="Rushton P."/>
            <person name="Sanderfoot A."/>
            <person name="Schween G."/>
            <person name="Shiu S.-H."/>
            <person name="Stueber K."/>
            <person name="Theodoulou F.L."/>
            <person name="Tu H."/>
            <person name="Van de Peer Y."/>
            <person name="Verrier P.J."/>
            <person name="Waters E."/>
            <person name="Wood A."/>
            <person name="Yang L."/>
            <person name="Cove D."/>
            <person name="Cuming A."/>
            <person name="Hasebe M."/>
            <person name="Lucas S."/>
            <person name="Mishler D.B."/>
            <person name="Reski R."/>
            <person name="Grigoriev I."/>
            <person name="Quatrano R.S."/>
            <person name="Boore J.L."/>
        </authorList>
    </citation>
    <scope>NUCLEOTIDE SEQUENCE [LARGE SCALE GENOMIC DNA]</scope>
    <source>
        <strain evidence="3 4">cv. Gransden 2004</strain>
    </source>
</reference>
<feature type="region of interest" description="Disordered" evidence="1">
    <location>
        <begin position="1"/>
        <end position="33"/>
    </location>
</feature>
<dbReference type="STRING" id="3218.A9SVN4"/>
<dbReference type="GeneID" id="112295646"/>
<dbReference type="OMA" id="EFHTYRA"/>
<organism evidence="2">
    <name type="scientific">Physcomitrium patens</name>
    <name type="common">Spreading-leaved earth moss</name>
    <name type="synonym">Physcomitrella patens</name>
    <dbReference type="NCBI Taxonomy" id="3218"/>
    <lineage>
        <taxon>Eukaryota</taxon>
        <taxon>Viridiplantae</taxon>
        <taxon>Streptophyta</taxon>
        <taxon>Embryophyta</taxon>
        <taxon>Bryophyta</taxon>
        <taxon>Bryophytina</taxon>
        <taxon>Bryopsida</taxon>
        <taxon>Funariidae</taxon>
        <taxon>Funariales</taxon>
        <taxon>Funariaceae</taxon>
        <taxon>Physcomitrium</taxon>
    </lineage>
</organism>
<evidence type="ECO:0000313" key="4">
    <source>
        <dbReference type="Proteomes" id="UP000006727"/>
    </source>
</evidence>
<dbReference type="HOGENOM" id="CLU_084968_0_0_1"/>
<dbReference type="GO" id="GO:0005730">
    <property type="term" value="C:nucleolus"/>
    <property type="evidence" value="ECO:0000318"/>
    <property type="project" value="GO_Central"/>
</dbReference>
<dbReference type="EnsemblPlants" id="Pp3c2_21780V3.1">
    <property type="protein sequence ID" value="Pp3c2_21780V3.1"/>
    <property type="gene ID" value="Pp3c2_21780"/>
</dbReference>
<accession>A9SVN4</accession>